<protein>
    <submittedName>
        <fullName evidence="2">Uncharacterized protein</fullName>
    </submittedName>
</protein>
<evidence type="ECO:0000313" key="2">
    <source>
        <dbReference type="EMBL" id="MDZ5457063.1"/>
    </source>
</evidence>
<feature type="transmembrane region" description="Helical" evidence="1">
    <location>
        <begin position="152"/>
        <end position="171"/>
    </location>
</feature>
<name>A0ABU5ID61_9BURK</name>
<keyword evidence="1" id="KW-0472">Membrane</keyword>
<evidence type="ECO:0000256" key="1">
    <source>
        <dbReference type="SAM" id="Phobius"/>
    </source>
</evidence>
<evidence type="ECO:0000313" key="3">
    <source>
        <dbReference type="Proteomes" id="UP001293718"/>
    </source>
</evidence>
<sequence length="184" mass="20360">MTPASATDEILPAPLRHKSRVHLTMVQLSAFNTPQFDWGRTTLTEQPRPMGKVFQPEVAARAIWWAATHRQRELWVGWPAMQAIVANKFFPGLMDRLLARTAVAGQSTGAPLPSPRPDNLWAPVPGDHGAHGRFGAEAHLHSLQLQLDLQRGWLAAALLGLVAVGAAGWWARGRRRLRPPGRWT</sequence>
<keyword evidence="1" id="KW-1133">Transmembrane helix</keyword>
<proteinExistence type="predicted"/>
<keyword evidence="1" id="KW-0812">Transmembrane</keyword>
<dbReference type="EMBL" id="JAXOJX010000014">
    <property type="protein sequence ID" value="MDZ5457063.1"/>
    <property type="molecule type" value="Genomic_DNA"/>
</dbReference>
<dbReference type="RefSeq" id="WP_322465479.1">
    <property type="nucleotide sequence ID" value="NZ_JAXOJX010000014.1"/>
</dbReference>
<comment type="caution">
    <text evidence="2">The sequence shown here is derived from an EMBL/GenBank/DDBJ whole genome shotgun (WGS) entry which is preliminary data.</text>
</comment>
<organism evidence="2 3">
    <name type="scientific">Azohydromonas lata</name>
    <dbReference type="NCBI Taxonomy" id="45677"/>
    <lineage>
        <taxon>Bacteria</taxon>
        <taxon>Pseudomonadati</taxon>
        <taxon>Pseudomonadota</taxon>
        <taxon>Betaproteobacteria</taxon>
        <taxon>Burkholderiales</taxon>
        <taxon>Sphaerotilaceae</taxon>
        <taxon>Azohydromonas</taxon>
    </lineage>
</organism>
<dbReference type="Proteomes" id="UP001293718">
    <property type="component" value="Unassembled WGS sequence"/>
</dbReference>
<reference evidence="2 3" key="1">
    <citation type="submission" date="2023-11" db="EMBL/GenBank/DDBJ databases">
        <title>Draft genome of Azohydromonas lata strain H1 (DSM1123), a polyhydroxyalkanoate producer.</title>
        <authorList>
            <person name="Traversa D."/>
            <person name="D'Addabbo P."/>
            <person name="Pazzani C."/>
            <person name="Manzari C."/>
            <person name="Chiara M."/>
            <person name="Scrascia M."/>
        </authorList>
    </citation>
    <scope>NUCLEOTIDE SEQUENCE [LARGE SCALE GENOMIC DNA]</scope>
    <source>
        <strain evidence="2 3">H1</strain>
    </source>
</reference>
<accession>A0ABU5ID61</accession>
<keyword evidence="3" id="KW-1185">Reference proteome</keyword>
<gene>
    <name evidence="2" type="ORF">SM757_10830</name>
</gene>